<protein>
    <submittedName>
        <fullName evidence="1">Uncharacterized protein</fullName>
    </submittedName>
</protein>
<accession>X0S5C9</accession>
<organism evidence="1">
    <name type="scientific">marine sediment metagenome</name>
    <dbReference type="NCBI Taxonomy" id="412755"/>
    <lineage>
        <taxon>unclassified sequences</taxon>
        <taxon>metagenomes</taxon>
        <taxon>ecological metagenomes</taxon>
    </lineage>
</organism>
<evidence type="ECO:0000313" key="1">
    <source>
        <dbReference type="EMBL" id="GAF76273.1"/>
    </source>
</evidence>
<proteinExistence type="predicted"/>
<reference evidence="1" key="1">
    <citation type="journal article" date="2014" name="Front. Microbiol.">
        <title>High frequency of phylogenetically diverse reductive dehalogenase-homologous genes in deep subseafloor sedimentary metagenomes.</title>
        <authorList>
            <person name="Kawai M."/>
            <person name="Futagami T."/>
            <person name="Toyoda A."/>
            <person name="Takaki Y."/>
            <person name="Nishi S."/>
            <person name="Hori S."/>
            <person name="Arai W."/>
            <person name="Tsubouchi T."/>
            <person name="Morono Y."/>
            <person name="Uchiyama I."/>
            <person name="Ito T."/>
            <person name="Fujiyama A."/>
            <person name="Inagaki F."/>
            <person name="Takami H."/>
        </authorList>
    </citation>
    <scope>NUCLEOTIDE SEQUENCE</scope>
    <source>
        <strain evidence="1">Expedition CK06-06</strain>
    </source>
</reference>
<sequence length="182" mass="20937">MEKQKKESNEEFGIAGVYRSKYLNGQLKTQADLDKWYVEESHKQAKILISLAQEILDETDPNMLGRTWGDINCIDADFFEMITQVDDFIPLEKISNPKLKDILNGIDFFHLEMISKNALKILESWIAEGMNRDLIRLILRESNRLCLHCARRYITAGDVKISQICTSDALKLKKEVKKSAKG</sequence>
<comment type="caution">
    <text evidence="1">The sequence shown here is derived from an EMBL/GenBank/DDBJ whole genome shotgun (WGS) entry which is preliminary data.</text>
</comment>
<name>X0S5C9_9ZZZZ</name>
<gene>
    <name evidence="1" type="ORF">S01H1_11040</name>
</gene>
<dbReference type="AlphaFoldDB" id="X0S5C9"/>
<dbReference type="EMBL" id="BARS01005628">
    <property type="protein sequence ID" value="GAF76273.1"/>
    <property type="molecule type" value="Genomic_DNA"/>
</dbReference>